<name>A0A7C2R6D4_9FLAO</name>
<feature type="domain" description="DUF2007" evidence="1">
    <location>
        <begin position="18"/>
        <end position="70"/>
    </location>
</feature>
<dbReference type="Proteomes" id="UP000885753">
    <property type="component" value="Unassembled WGS sequence"/>
</dbReference>
<accession>A0A7C2R6D4</accession>
<organism evidence="2">
    <name type="scientific">Salinimicrobium catena</name>
    <dbReference type="NCBI Taxonomy" id="390640"/>
    <lineage>
        <taxon>Bacteria</taxon>
        <taxon>Pseudomonadati</taxon>
        <taxon>Bacteroidota</taxon>
        <taxon>Flavobacteriia</taxon>
        <taxon>Flavobacteriales</taxon>
        <taxon>Flavobacteriaceae</taxon>
        <taxon>Salinimicrobium</taxon>
    </lineage>
</organism>
<evidence type="ECO:0000313" key="2">
    <source>
        <dbReference type="EMBL" id="HER40027.1"/>
    </source>
</evidence>
<dbReference type="EMBL" id="DSEE01000167">
    <property type="protein sequence ID" value="HER40027.1"/>
    <property type="molecule type" value="Genomic_DNA"/>
</dbReference>
<proteinExistence type="predicted"/>
<dbReference type="Pfam" id="PF09413">
    <property type="entry name" value="DUF2007"/>
    <property type="match status" value="1"/>
</dbReference>
<gene>
    <name evidence="2" type="ORF">ENO10_02280</name>
</gene>
<sequence>MRDFIPLTTFTFPHEYAVLKLLLDQEEINYFFENETMIGVFPFYSNALGGITLKVHKEDFERAKEILESLDGTSTPLKIV</sequence>
<evidence type="ECO:0000259" key="1">
    <source>
        <dbReference type="Pfam" id="PF09413"/>
    </source>
</evidence>
<dbReference type="AlphaFoldDB" id="A0A7C2R6D4"/>
<comment type="caution">
    <text evidence="2">The sequence shown here is derived from an EMBL/GenBank/DDBJ whole genome shotgun (WGS) entry which is preliminary data.</text>
</comment>
<dbReference type="InterPro" id="IPR018551">
    <property type="entry name" value="DUF2007"/>
</dbReference>
<dbReference type="InterPro" id="IPR011322">
    <property type="entry name" value="N-reg_PII-like_a/b"/>
</dbReference>
<dbReference type="SUPFAM" id="SSF54913">
    <property type="entry name" value="GlnB-like"/>
    <property type="match status" value="1"/>
</dbReference>
<protein>
    <submittedName>
        <fullName evidence="2">DUF2007 domain-containing protein</fullName>
    </submittedName>
</protein>
<reference evidence="2" key="1">
    <citation type="journal article" date="2020" name="mSystems">
        <title>Genome- and Community-Level Interaction Insights into Carbon Utilization and Element Cycling Functions of Hydrothermarchaeota in Hydrothermal Sediment.</title>
        <authorList>
            <person name="Zhou Z."/>
            <person name="Liu Y."/>
            <person name="Xu W."/>
            <person name="Pan J."/>
            <person name="Luo Z.H."/>
            <person name="Li M."/>
        </authorList>
    </citation>
    <scope>NUCLEOTIDE SEQUENCE [LARGE SCALE GENOMIC DNA]</scope>
    <source>
        <strain evidence="2">SpSt-1235</strain>
    </source>
</reference>
<dbReference type="Gene3D" id="3.30.70.790">
    <property type="entry name" value="UreE, C-terminal domain"/>
    <property type="match status" value="1"/>
</dbReference>